<evidence type="ECO:0000256" key="9">
    <source>
        <dbReference type="SAM" id="SignalP"/>
    </source>
</evidence>
<feature type="binding site" evidence="6">
    <location>
        <position position="147"/>
    </location>
    <ligand>
        <name>ATP</name>
        <dbReference type="ChEBI" id="CHEBI:30616"/>
    </ligand>
</feature>
<keyword evidence="12" id="KW-1185">Reference proteome</keyword>
<dbReference type="InterPro" id="IPR008271">
    <property type="entry name" value="Ser/Thr_kinase_AS"/>
</dbReference>
<evidence type="ECO:0000256" key="6">
    <source>
        <dbReference type="PROSITE-ProRule" id="PRU10141"/>
    </source>
</evidence>
<dbReference type="InterPro" id="IPR000719">
    <property type="entry name" value="Prot_kinase_dom"/>
</dbReference>
<protein>
    <recommendedName>
        <fullName evidence="10">Protein kinase domain-containing protein</fullName>
    </recommendedName>
</protein>
<dbReference type="GO" id="GO:0005524">
    <property type="term" value="F:ATP binding"/>
    <property type="evidence" value="ECO:0007669"/>
    <property type="project" value="UniProtKB-UniRule"/>
</dbReference>
<dbReference type="Pfam" id="PF07714">
    <property type="entry name" value="PK_Tyr_Ser-Thr"/>
    <property type="match status" value="1"/>
</dbReference>
<dbReference type="GO" id="GO:0004674">
    <property type="term" value="F:protein serine/threonine kinase activity"/>
    <property type="evidence" value="ECO:0007669"/>
    <property type="project" value="UniProtKB-KW"/>
</dbReference>
<dbReference type="PANTHER" id="PTHR44329">
    <property type="entry name" value="SERINE/THREONINE-PROTEIN KINASE TNNI3K-RELATED"/>
    <property type="match status" value="1"/>
</dbReference>
<keyword evidence="5 6" id="KW-0067">ATP-binding</keyword>
<dbReference type="InterPro" id="IPR017441">
    <property type="entry name" value="Protein_kinase_ATP_BS"/>
</dbReference>
<dbReference type="SUPFAM" id="SSF56112">
    <property type="entry name" value="Protein kinase-like (PK-like)"/>
    <property type="match status" value="1"/>
</dbReference>
<dbReference type="AlphaFoldDB" id="A0AAW1NVB9"/>
<evidence type="ECO:0000256" key="8">
    <source>
        <dbReference type="SAM" id="Phobius"/>
    </source>
</evidence>
<keyword evidence="2" id="KW-0808">Transferase</keyword>
<dbReference type="PANTHER" id="PTHR44329:SF298">
    <property type="entry name" value="MIXED LINEAGE KINASE DOMAIN-LIKE PROTEIN"/>
    <property type="match status" value="1"/>
</dbReference>
<dbReference type="SMART" id="SM00220">
    <property type="entry name" value="S_TKc"/>
    <property type="match status" value="1"/>
</dbReference>
<reference evidence="11 12" key="1">
    <citation type="journal article" date="2024" name="Nat. Commun.">
        <title>Phylogenomics reveals the evolutionary origins of lichenization in chlorophyte algae.</title>
        <authorList>
            <person name="Puginier C."/>
            <person name="Libourel C."/>
            <person name="Otte J."/>
            <person name="Skaloud P."/>
            <person name="Haon M."/>
            <person name="Grisel S."/>
            <person name="Petersen M."/>
            <person name="Berrin J.G."/>
            <person name="Delaux P.M."/>
            <person name="Dal Grande F."/>
            <person name="Keller J."/>
        </authorList>
    </citation>
    <scope>NUCLEOTIDE SEQUENCE [LARGE SCALE GENOMIC DNA]</scope>
    <source>
        <strain evidence="11 12">SAG 2036</strain>
    </source>
</reference>
<accession>A0AAW1NVB9</accession>
<keyword evidence="1" id="KW-0723">Serine/threonine-protein kinase</keyword>
<evidence type="ECO:0000256" key="2">
    <source>
        <dbReference type="ARBA" id="ARBA00022679"/>
    </source>
</evidence>
<evidence type="ECO:0000256" key="4">
    <source>
        <dbReference type="ARBA" id="ARBA00022777"/>
    </source>
</evidence>
<evidence type="ECO:0000256" key="3">
    <source>
        <dbReference type="ARBA" id="ARBA00022741"/>
    </source>
</evidence>
<keyword evidence="4" id="KW-0418">Kinase</keyword>
<dbReference type="PRINTS" id="PR00109">
    <property type="entry name" value="TYRKINASE"/>
</dbReference>
<dbReference type="PROSITE" id="PS50011">
    <property type="entry name" value="PROTEIN_KINASE_DOM"/>
    <property type="match status" value="1"/>
</dbReference>
<proteinExistence type="predicted"/>
<evidence type="ECO:0000256" key="7">
    <source>
        <dbReference type="SAM" id="MobiDB-lite"/>
    </source>
</evidence>
<evidence type="ECO:0000259" key="10">
    <source>
        <dbReference type="PROSITE" id="PS50011"/>
    </source>
</evidence>
<keyword evidence="9" id="KW-0732">Signal</keyword>
<dbReference type="InterPro" id="IPR051681">
    <property type="entry name" value="Ser/Thr_Kinases-Pseudokinases"/>
</dbReference>
<evidence type="ECO:0000313" key="12">
    <source>
        <dbReference type="Proteomes" id="UP001465755"/>
    </source>
</evidence>
<dbReference type="InterPro" id="IPR001245">
    <property type="entry name" value="Ser-Thr/Tyr_kinase_cat_dom"/>
</dbReference>
<keyword evidence="8" id="KW-1133">Transmembrane helix</keyword>
<organism evidence="11 12">
    <name type="scientific">Symbiochloris irregularis</name>
    <dbReference type="NCBI Taxonomy" id="706552"/>
    <lineage>
        <taxon>Eukaryota</taxon>
        <taxon>Viridiplantae</taxon>
        <taxon>Chlorophyta</taxon>
        <taxon>core chlorophytes</taxon>
        <taxon>Trebouxiophyceae</taxon>
        <taxon>Trebouxiales</taxon>
        <taxon>Trebouxiaceae</taxon>
        <taxon>Symbiochloris</taxon>
    </lineage>
</organism>
<dbReference type="Gene3D" id="1.10.510.10">
    <property type="entry name" value="Transferase(Phosphotransferase) domain 1"/>
    <property type="match status" value="1"/>
</dbReference>
<feature type="transmembrane region" description="Helical" evidence="8">
    <location>
        <begin position="50"/>
        <end position="73"/>
    </location>
</feature>
<dbReference type="PROSITE" id="PS00107">
    <property type="entry name" value="PROTEIN_KINASE_ATP"/>
    <property type="match status" value="1"/>
</dbReference>
<dbReference type="EMBL" id="JALJOQ010000083">
    <property type="protein sequence ID" value="KAK9800309.1"/>
    <property type="molecule type" value="Genomic_DNA"/>
</dbReference>
<sequence length="597" mass="64673">MSALFQQHRQPSASPWWLYLTTLGSVALLSGASAQQAPPPGGGGSNNAVLIGAICGVVGFIILKSACLYYICVWRKRGGRRSRILGPGNKDRHSGSKASGHLEQWELDLSNVQICTTSDGALWELGHGGFGRVYKGVRAEVQPVAVKMVVQAADRKAHESFVHEISMLKFVSRDRNVVQFYGAGIRNNQLWLVTEFMEGGDLRGALSAEPPHCVTWWNGGKPIAMDIARGLAFLHANKVIHRDLKSKNILLTAEGQAKIGDVGMAKIMSEGYFSHDEAFGTFAWAAPELLLNDRCTDKVDIYSLGVVLWEIVTGDLPVRGSIVAPSVPQQCPIEVADLISDCMKKDPASRPTPGEVYSRLAMAAPDPRKTPIMDSAEEQEGLATQMAANDKQLRDLMCSMSQDGDSTVKSHGSPASDSVFSMGEQRRQSVAGRETTAPSTRSSDGMGGIREESMGTDKSFSELVPRRQENAPNGNYYTTAQGNGNMFPNPMLGPPTAGNSTLNTNPAAARNNAMAYNRPVRISDDIASTLHSSHSNTTLEQTEGTNSLNFSAHNFSMSPNGDIVVEIDGLPRRLPVDGQSIMESKSQKSNKRSWLRR</sequence>
<feature type="domain" description="Protein kinase" evidence="10">
    <location>
        <begin position="119"/>
        <end position="362"/>
    </location>
</feature>
<feature type="compositionally biased region" description="Polar residues" evidence="7">
    <location>
        <begin position="401"/>
        <end position="419"/>
    </location>
</feature>
<evidence type="ECO:0000313" key="11">
    <source>
        <dbReference type="EMBL" id="KAK9800309.1"/>
    </source>
</evidence>
<evidence type="ECO:0000256" key="5">
    <source>
        <dbReference type="ARBA" id="ARBA00022840"/>
    </source>
</evidence>
<feature type="compositionally biased region" description="Basic residues" evidence="7">
    <location>
        <begin position="588"/>
        <end position="597"/>
    </location>
</feature>
<dbReference type="InterPro" id="IPR011009">
    <property type="entry name" value="Kinase-like_dom_sf"/>
</dbReference>
<feature type="chain" id="PRO_5043609689" description="Protein kinase domain-containing protein" evidence="9">
    <location>
        <begin position="35"/>
        <end position="597"/>
    </location>
</feature>
<evidence type="ECO:0000256" key="1">
    <source>
        <dbReference type="ARBA" id="ARBA00022527"/>
    </source>
</evidence>
<keyword evidence="3 6" id="KW-0547">Nucleotide-binding</keyword>
<name>A0AAW1NVB9_9CHLO</name>
<dbReference type="PROSITE" id="PS00108">
    <property type="entry name" value="PROTEIN_KINASE_ST"/>
    <property type="match status" value="1"/>
</dbReference>
<dbReference type="Proteomes" id="UP001465755">
    <property type="component" value="Unassembled WGS sequence"/>
</dbReference>
<feature type="region of interest" description="Disordered" evidence="7">
    <location>
        <begin position="576"/>
        <end position="597"/>
    </location>
</feature>
<feature type="region of interest" description="Disordered" evidence="7">
    <location>
        <begin position="401"/>
        <end position="460"/>
    </location>
</feature>
<feature type="signal peptide" evidence="9">
    <location>
        <begin position="1"/>
        <end position="34"/>
    </location>
</feature>
<keyword evidence="8" id="KW-0472">Membrane</keyword>
<gene>
    <name evidence="11" type="ORF">WJX73_010786</name>
</gene>
<comment type="caution">
    <text evidence="11">The sequence shown here is derived from an EMBL/GenBank/DDBJ whole genome shotgun (WGS) entry which is preliminary data.</text>
</comment>
<keyword evidence="8" id="KW-0812">Transmembrane</keyword>